<accession>A0A379ED62</accession>
<dbReference type="InterPro" id="IPR050984">
    <property type="entry name" value="Gfo/Idh/MocA_domain"/>
</dbReference>
<keyword evidence="6" id="KW-0808">Transferase</keyword>
<evidence type="ECO:0000313" key="6">
    <source>
        <dbReference type="EMBL" id="SUB94349.1"/>
    </source>
</evidence>
<evidence type="ECO:0000259" key="3">
    <source>
        <dbReference type="Pfam" id="PF01408"/>
    </source>
</evidence>
<gene>
    <name evidence="6" type="primary">tagD</name>
    <name evidence="6" type="ORF">NCTC13067_02218</name>
</gene>
<reference evidence="6 7" key="1">
    <citation type="submission" date="2018-06" db="EMBL/GenBank/DDBJ databases">
        <authorList>
            <consortium name="Pathogen Informatics"/>
            <person name="Doyle S."/>
        </authorList>
    </citation>
    <scope>NUCLEOTIDE SEQUENCE [LARGE SCALE GENOMIC DNA]</scope>
    <source>
        <strain evidence="6 7">NCTC13067</strain>
    </source>
</reference>
<dbReference type="GO" id="GO:0016491">
    <property type="term" value="F:oxidoreductase activity"/>
    <property type="evidence" value="ECO:0007669"/>
    <property type="project" value="UniProtKB-KW"/>
</dbReference>
<feature type="domain" description="GFO/IDH/MocA-like oxidoreductase" evidence="5">
    <location>
        <begin position="268"/>
        <end position="378"/>
    </location>
</feature>
<dbReference type="Pfam" id="PF01467">
    <property type="entry name" value="CTP_transf_like"/>
    <property type="match status" value="1"/>
</dbReference>
<name>A0A379ED62_9BACT</name>
<evidence type="ECO:0000256" key="2">
    <source>
        <dbReference type="ARBA" id="ARBA00023002"/>
    </source>
</evidence>
<keyword evidence="6" id="KW-0548">Nucleotidyltransferase</keyword>
<dbReference type="Pfam" id="PF22725">
    <property type="entry name" value="GFO_IDH_MocA_C3"/>
    <property type="match status" value="1"/>
</dbReference>
<dbReference type="SUPFAM" id="SSF55347">
    <property type="entry name" value="Glyceraldehyde-3-phosphate dehydrogenase-like, C-terminal domain"/>
    <property type="match status" value="1"/>
</dbReference>
<dbReference type="InterPro" id="IPR014729">
    <property type="entry name" value="Rossmann-like_a/b/a_fold"/>
</dbReference>
<dbReference type="InterPro" id="IPR004821">
    <property type="entry name" value="Cyt_trans-like"/>
</dbReference>
<dbReference type="Gene3D" id="3.40.50.720">
    <property type="entry name" value="NAD(P)-binding Rossmann-like Domain"/>
    <property type="match status" value="1"/>
</dbReference>
<dbReference type="InterPro" id="IPR055170">
    <property type="entry name" value="GFO_IDH_MocA-like_dom"/>
</dbReference>
<dbReference type="PANTHER" id="PTHR22604">
    <property type="entry name" value="OXIDOREDUCTASES"/>
    <property type="match status" value="1"/>
</dbReference>
<keyword evidence="2" id="KW-0560">Oxidoreductase</keyword>
<dbReference type="GO" id="GO:0000166">
    <property type="term" value="F:nucleotide binding"/>
    <property type="evidence" value="ECO:0007669"/>
    <property type="project" value="InterPro"/>
</dbReference>
<evidence type="ECO:0000259" key="4">
    <source>
        <dbReference type="Pfam" id="PF01467"/>
    </source>
</evidence>
<dbReference type="GO" id="GO:0047348">
    <property type="term" value="F:glycerol-3-phosphate cytidylyltransferase activity"/>
    <property type="evidence" value="ECO:0007669"/>
    <property type="project" value="UniProtKB-EC"/>
</dbReference>
<dbReference type="Gene3D" id="3.40.50.620">
    <property type="entry name" value="HUPs"/>
    <property type="match status" value="1"/>
</dbReference>
<proteinExistence type="inferred from homology"/>
<dbReference type="InterPro" id="IPR036291">
    <property type="entry name" value="NAD(P)-bd_dom_sf"/>
</dbReference>
<evidence type="ECO:0000313" key="7">
    <source>
        <dbReference type="Proteomes" id="UP000255469"/>
    </source>
</evidence>
<feature type="domain" description="Cytidyltransferase-like" evidence="4">
    <location>
        <begin position="15"/>
        <end position="135"/>
    </location>
</feature>
<dbReference type="InterPro" id="IPR000683">
    <property type="entry name" value="Gfo/Idh/MocA-like_OxRdtase_N"/>
</dbReference>
<dbReference type="Proteomes" id="UP000255469">
    <property type="component" value="Unassembled WGS sequence"/>
</dbReference>
<comment type="similarity">
    <text evidence="1">Belongs to the Gfo/Idh/MocA family.</text>
</comment>
<dbReference type="SUPFAM" id="SSF52374">
    <property type="entry name" value="Nucleotidylyl transferase"/>
    <property type="match status" value="1"/>
</dbReference>
<sequence length="458" mass="52637">MEIHYNTRLNMKKVITYGTYDLLHQGHINLLKRAKSLGDYLIVGVTNDNFDRERGKLNVKSNVLERVEAVRKTGLADKIIIEDYVGQKIDDIQKYNVDIFTVGSDWKGHFDYLKEFCDVVYLPRTEGISSTMLRKEQEDNIKIGIVGCGRIARKFPKEAEYVSQVDVTCVYDIDYKKAERLATDDNLKNICESFEQLVDSVDAVYIATPHLLHYQQVKYAIGQHKHVLCETPLVLQGKQARELYQLAEANGVILMEANKTAHCPAFNHLITMIKSGLIGEVVDIDASESKVWGDSSLRELDFRQAGGSFYEMGSYPLLPIVRLLGTNYENLNLYSRMRNSVDVYTKGVMKFKNAVASFKLGLGVKTEGNLVISGTKGYAYVPAPWWKTDYYELRYEDQNQNKKFFYKWDGDGLRYEIQEFISCIVNHRFSTARLRRKESIAMAEIMESFTNRINFKEI</sequence>
<feature type="domain" description="Gfo/Idh/MocA-like oxidoreductase N-terminal" evidence="3">
    <location>
        <begin position="141"/>
        <end position="256"/>
    </location>
</feature>
<dbReference type="SUPFAM" id="SSF51735">
    <property type="entry name" value="NAD(P)-binding Rossmann-fold domains"/>
    <property type="match status" value="1"/>
</dbReference>
<dbReference type="Pfam" id="PF01408">
    <property type="entry name" value="GFO_IDH_MocA"/>
    <property type="match status" value="1"/>
</dbReference>
<evidence type="ECO:0000256" key="1">
    <source>
        <dbReference type="ARBA" id="ARBA00010928"/>
    </source>
</evidence>
<dbReference type="EC" id="2.7.7.39" evidence="6"/>
<evidence type="ECO:0000259" key="5">
    <source>
        <dbReference type="Pfam" id="PF22725"/>
    </source>
</evidence>
<dbReference type="EMBL" id="UGTM01000002">
    <property type="protein sequence ID" value="SUB94349.1"/>
    <property type="molecule type" value="Genomic_DNA"/>
</dbReference>
<organism evidence="6 7">
    <name type="scientific">Prevotella denticola</name>
    <dbReference type="NCBI Taxonomy" id="28129"/>
    <lineage>
        <taxon>Bacteria</taxon>
        <taxon>Pseudomonadati</taxon>
        <taxon>Bacteroidota</taxon>
        <taxon>Bacteroidia</taxon>
        <taxon>Bacteroidales</taxon>
        <taxon>Prevotellaceae</taxon>
        <taxon>Prevotella</taxon>
    </lineage>
</organism>
<dbReference type="PANTHER" id="PTHR22604:SF105">
    <property type="entry name" value="TRANS-1,2-DIHYDROBENZENE-1,2-DIOL DEHYDROGENASE"/>
    <property type="match status" value="1"/>
</dbReference>
<protein>
    <submittedName>
        <fullName evidence="6">Glycerol-3-phosphate cytidylyltransferase</fullName>
        <ecNumber evidence="6">2.7.7.39</ecNumber>
    </submittedName>
</protein>
<dbReference type="Gene3D" id="3.30.360.10">
    <property type="entry name" value="Dihydrodipicolinate Reductase, domain 2"/>
    <property type="match status" value="1"/>
</dbReference>
<dbReference type="NCBIfam" id="TIGR00125">
    <property type="entry name" value="cyt_tran_rel"/>
    <property type="match status" value="1"/>
</dbReference>
<dbReference type="AlphaFoldDB" id="A0A379ED62"/>